<comment type="caution">
    <text evidence="2">The sequence shown here is derived from an EMBL/GenBank/DDBJ whole genome shotgun (WGS) entry which is preliminary data.</text>
</comment>
<name>A0A2N5UGB0_9BASI</name>
<evidence type="ECO:0000313" key="3">
    <source>
        <dbReference type="Proteomes" id="UP000235388"/>
    </source>
</evidence>
<sequence length="52" mass="5433">MKGAAGLLFLIAMLVSIPAGVIAMMGEESIPPTRIHELVPIPQGHVLLIQAS</sequence>
<feature type="chain" id="PRO_5014723839" evidence="1">
    <location>
        <begin position="24"/>
        <end position="52"/>
    </location>
</feature>
<dbReference type="AlphaFoldDB" id="A0A2N5UGB0"/>
<keyword evidence="1" id="KW-0732">Signal</keyword>
<dbReference type="EMBL" id="PGCJ01000234">
    <property type="protein sequence ID" value="PLW36771.1"/>
    <property type="molecule type" value="Genomic_DNA"/>
</dbReference>
<accession>A0A2N5UGB0</accession>
<keyword evidence="3" id="KW-1185">Reference proteome</keyword>
<protein>
    <submittedName>
        <fullName evidence="2">Uncharacterized protein</fullName>
    </submittedName>
</protein>
<organism evidence="2 3">
    <name type="scientific">Puccinia coronata f. sp. avenae</name>
    <dbReference type="NCBI Taxonomy" id="200324"/>
    <lineage>
        <taxon>Eukaryota</taxon>
        <taxon>Fungi</taxon>
        <taxon>Dikarya</taxon>
        <taxon>Basidiomycota</taxon>
        <taxon>Pucciniomycotina</taxon>
        <taxon>Pucciniomycetes</taxon>
        <taxon>Pucciniales</taxon>
        <taxon>Pucciniaceae</taxon>
        <taxon>Puccinia</taxon>
    </lineage>
</organism>
<evidence type="ECO:0000313" key="2">
    <source>
        <dbReference type="EMBL" id="PLW36771.1"/>
    </source>
</evidence>
<dbReference type="Proteomes" id="UP000235388">
    <property type="component" value="Unassembled WGS sequence"/>
</dbReference>
<reference evidence="2 3" key="1">
    <citation type="submission" date="2017-11" db="EMBL/GenBank/DDBJ databases">
        <title>De novo assembly and phasing of dikaryotic genomes from two isolates of Puccinia coronata f. sp. avenae, the causal agent of oat crown rust.</title>
        <authorList>
            <person name="Miller M.E."/>
            <person name="Zhang Y."/>
            <person name="Omidvar V."/>
            <person name="Sperschneider J."/>
            <person name="Schwessinger B."/>
            <person name="Raley C."/>
            <person name="Palmer J.M."/>
            <person name="Garnica D."/>
            <person name="Upadhyaya N."/>
            <person name="Rathjen J."/>
            <person name="Taylor J.M."/>
            <person name="Park R.F."/>
            <person name="Dodds P.N."/>
            <person name="Hirsch C.D."/>
            <person name="Kianian S.F."/>
            <person name="Figueroa M."/>
        </authorList>
    </citation>
    <scope>NUCLEOTIDE SEQUENCE [LARGE SCALE GENOMIC DNA]</scope>
    <source>
        <strain evidence="2">12NC29</strain>
    </source>
</reference>
<feature type="signal peptide" evidence="1">
    <location>
        <begin position="1"/>
        <end position="23"/>
    </location>
</feature>
<evidence type="ECO:0000256" key="1">
    <source>
        <dbReference type="SAM" id="SignalP"/>
    </source>
</evidence>
<proteinExistence type="predicted"/>
<gene>
    <name evidence="2" type="ORF">PCANC_14609</name>
</gene>